<feature type="compositionally biased region" description="Basic and acidic residues" evidence="1">
    <location>
        <begin position="316"/>
        <end position="332"/>
    </location>
</feature>
<proteinExistence type="predicted"/>
<dbReference type="Proteomes" id="UP000235145">
    <property type="component" value="Unassembled WGS sequence"/>
</dbReference>
<dbReference type="PANTHER" id="PTHR31973">
    <property type="entry name" value="POLYPROTEIN, PUTATIVE-RELATED"/>
    <property type="match status" value="1"/>
</dbReference>
<sequence length="487" mass="55240">MSDEEGFQITSLKANHNCARNFKFGSLVITNFGIQVSMGKCRIAKKYELNLIEGSLVEHYAKLWSYGHEILRKNPRSTVKLDMETGLDGKKYFSNFYVCFQGVKQGSMEGCRRIKVLMDIFLKCGFKGELLCVVGRDENDKIYPIDWIMSTSSVLDMFAKICRRDSLVPYIIPCFWKEPKATTKNAFKVLMKGIETLNRRCQSISHGERSKNQKEFRHHHFRGVQIVHDGWGKTDAYEVDLETKTCPCRLWKLYGFGCAYSIASISYLNRDVEAYVCNIIAPINVSDMLPETNYIPPLPPLSRRMPGRLATKMKKSAIDNKGKHEVSKDGKKVKCSSRTEPQQHEEVEMIPIHVDTIQNDMKATPNDVESSSVGDFGQYMQVPPPRIYEGEEGVVGEEPDQFVEGVVGEHVIGVNVQIDEVISNVHVVDNVQIQERIRKTKSERVLKLKLDKTLGGFDDPRNSKGKAFLIDYKSRTQKGTTLGVLSS</sequence>
<name>A0A9R1UIB5_LACSA</name>
<dbReference type="PANTHER" id="PTHR31973:SF189">
    <property type="entry name" value="TRANSPOSASE, MUDR, PLANT, MULE TRANSPOSASE DOMAIN PROTEIN-RELATED"/>
    <property type="match status" value="1"/>
</dbReference>
<comment type="caution">
    <text evidence="2">The sequence shown here is derived from an EMBL/GenBank/DDBJ whole genome shotgun (WGS) entry which is preliminary data.</text>
</comment>
<evidence type="ECO:0008006" key="4">
    <source>
        <dbReference type="Google" id="ProtNLM"/>
    </source>
</evidence>
<reference evidence="2 3" key="1">
    <citation type="journal article" date="2017" name="Nat. Commun.">
        <title>Genome assembly with in vitro proximity ligation data and whole-genome triplication in lettuce.</title>
        <authorList>
            <person name="Reyes-Chin-Wo S."/>
            <person name="Wang Z."/>
            <person name="Yang X."/>
            <person name="Kozik A."/>
            <person name="Arikit S."/>
            <person name="Song C."/>
            <person name="Xia L."/>
            <person name="Froenicke L."/>
            <person name="Lavelle D.O."/>
            <person name="Truco M.J."/>
            <person name="Xia R."/>
            <person name="Zhu S."/>
            <person name="Xu C."/>
            <person name="Xu H."/>
            <person name="Xu X."/>
            <person name="Cox K."/>
            <person name="Korf I."/>
            <person name="Meyers B.C."/>
            <person name="Michelmore R.W."/>
        </authorList>
    </citation>
    <scope>NUCLEOTIDE SEQUENCE [LARGE SCALE GENOMIC DNA]</scope>
    <source>
        <strain evidence="3">cv. Salinas</strain>
        <tissue evidence="2">Seedlings</tissue>
    </source>
</reference>
<dbReference type="EMBL" id="NBSK02000009">
    <property type="protein sequence ID" value="KAJ0187771.1"/>
    <property type="molecule type" value="Genomic_DNA"/>
</dbReference>
<feature type="region of interest" description="Disordered" evidence="1">
    <location>
        <begin position="315"/>
        <end position="342"/>
    </location>
</feature>
<gene>
    <name evidence="2" type="ORF">LSAT_V11C900490030</name>
</gene>
<evidence type="ECO:0000256" key="1">
    <source>
        <dbReference type="SAM" id="MobiDB-lite"/>
    </source>
</evidence>
<accession>A0A9R1UIB5</accession>
<evidence type="ECO:0000313" key="2">
    <source>
        <dbReference type="EMBL" id="KAJ0187771.1"/>
    </source>
</evidence>
<keyword evidence="3" id="KW-1185">Reference proteome</keyword>
<organism evidence="2 3">
    <name type="scientific">Lactuca sativa</name>
    <name type="common">Garden lettuce</name>
    <dbReference type="NCBI Taxonomy" id="4236"/>
    <lineage>
        <taxon>Eukaryota</taxon>
        <taxon>Viridiplantae</taxon>
        <taxon>Streptophyta</taxon>
        <taxon>Embryophyta</taxon>
        <taxon>Tracheophyta</taxon>
        <taxon>Spermatophyta</taxon>
        <taxon>Magnoliopsida</taxon>
        <taxon>eudicotyledons</taxon>
        <taxon>Gunneridae</taxon>
        <taxon>Pentapetalae</taxon>
        <taxon>asterids</taxon>
        <taxon>campanulids</taxon>
        <taxon>Asterales</taxon>
        <taxon>Asteraceae</taxon>
        <taxon>Cichorioideae</taxon>
        <taxon>Cichorieae</taxon>
        <taxon>Lactucinae</taxon>
        <taxon>Lactuca</taxon>
    </lineage>
</organism>
<evidence type="ECO:0000313" key="3">
    <source>
        <dbReference type="Proteomes" id="UP000235145"/>
    </source>
</evidence>
<protein>
    <recommendedName>
        <fullName evidence="4">SWIM-type domain-containing protein</fullName>
    </recommendedName>
</protein>
<dbReference type="AlphaFoldDB" id="A0A9R1UIB5"/>